<proteinExistence type="predicted"/>
<dbReference type="RefSeq" id="WP_281385755.1">
    <property type="nucleotide sequence ID" value="NZ_JACHMD010000001.1"/>
</dbReference>
<evidence type="ECO:0000313" key="1">
    <source>
        <dbReference type="EMBL" id="MBB4668187.1"/>
    </source>
</evidence>
<comment type="caution">
    <text evidence="1">The sequence shown here is derived from an EMBL/GenBank/DDBJ whole genome shotgun (WGS) entry which is preliminary data.</text>
</comment>
<name>A0A7W7BSU1_9MICO</name>
<sequence>MSLAQIARFDGAGLLFFDLDEWQAFIRDSEGNTIGLIAFQRP</sequence>
<dbReference type="EMBL" id="JACHMD010000001">
    <property type="protein sequence ID" value="MBB4668187.1"/>
    <property type="molecule type" value="Genomic_DNA"/>
</dbReference>
<gene>
    <name evidence="1" type="ORF">BKA24_002896</name>
</gene>
<dbReference type="AlphaFoldDB" id="A0A7W7BSU1"/>
<reference evidence="1 2" key="1">
    <citation type="submission" date="2020-08" db="EMBL/GenBank/DDBJ databases">
        <title>Sequencing the genomes of 1000 actinobacteria strains.</title>
        <authorList>
            <person name="Klenk H.-P."/>
        </authorList>
    </citation>
    <scope>NUCLEOTIDE SEQUENCE [LARGE SCALE GENOMIC DNA]</scope>
    <source>
        <strain evidence="1 2">DSM 24947</strain>
    </source>
</reference>
<evidence type="ECO:0008006" key="3">
    <source>
        <dbReference type="Google" id="ProtNLM"/>
    </source>
</evidence>
<keyword evidence="2" id="KW-1185">Reference proteome</keyword>
<protein>
    <recommendedName>
        <fullName evidence="3">Glyoxalase</fullName>
    </recommendedName>
</protein>
<evidence type="ECO:0000313" key="2">
    <source>
        <dbReference type="Proteomes" id="UP000573729"/>
    </source>
</evidence>
<organism evidence="1 2">
    <name type="scientific">Microbacterium marinum</name>
    <dbReference type="NCBI Taxonomy" id="421115"/>
    <lineage>
        <taxon>Bacteria</taxon>
        <taxon>Bacillati</taxon>
        <taxon>Actinomycetota</taxon>
        <taxon>Actinomycetes</taxon>
        <taxon>Micrococcales</taxon>
        <taxon>Microbacteriaceae</taxon>
        <taxon>Microbacterium</taxon>
    </lineage>
</organism>
<dbReference type="Proteomes" id="UP000573729">
    <property type="component" value="Unassembled WGS sequence"/>
</dbReference>
<accession>A0A7W7BSU1</accession>